<dbReference type="Proteomes" id="UP001374535">
    <property type="component" value="Chromosome 1"/>
</dbReference>
<keyword evidence="3" id="KW-0812">Transmembrane</keyword>
<keyword evidence="1" id="KW-0268">Exocytosis</keyword>
<dbReference type="GO" id="GO:0006893">
    <property type="term" value="P:Golgi to plasma membrane transport"/>
    <property type="evidence" value="ECO:0007669"/>
    <property type="project" value="TreeGrafter"/>
</dbReference>
<keyword evidence="1" id="KW-0653">Protein transport</keyword>
<feature type="transmembrane region" description="Helical" evidence="3">
    <location>
        <begin position="41"/>
        <end position="65"/>
    </location>
</feature>
<dbReference type="EMBL" id="CP144700">
    <property type="protein sequence ID" value="WVZ23733.1"/>
    <property type="molecule type" value="Genomic_DNA"/>
</dbReference>
<feature type="region of interest" description="Disordered" evidence="2">
    <location>
        <begin position="129"/>
        <end position="156"/>
    </location>
</feature>
<dbReference type="PANTHER" id="PTHR14146:SF0">
    <property type="entry name" value="EXOCYST COMPLEX COMPONENT 4"/>
    <property type="match status" value="1"/>
</dbReference>
<keyword evidence="1" id="KW-0813">Transport</keyword>
<dbReference type="AlphaFoldDB" id="A0AAQ3SBQ2"/>
<protein>
    <recommendedName>
        <fullName evidence="1">Exocyst complex component Sec8</fullName>
    </recommendedName>
</protein>
<reference evidence="4 5" key="1">
    <citation type="journal article" date="2023" name="Life. Sci Alliance">
        <title>Evolutionary insights into 3D genome organization and epigenetic landscape of Vigna mungo.</title>
        <authorList>
            <person name="Junaid A."/>
            <person name="Singh B."/>
            <person name="Bhatia S."/>
        </authorList>
    </citation>
    <scope>NUCLEOTIDE SEQUENCE [LARGE SCALE GENOMIC DNA]</scope>
    <source>
        <strain evidence="4">Urdbean</strain>
    </source>
</reference>
<dbReference type="GO" id="GO:0090522">
    <property type="term" value="P:vesicle tethering involved in exocytosis"/>
    <property type="evidence" value="ECO:0007669"/>
    <property type="project" value="UniProtKB-UniRule"/>
</dbReference>
<name>A0AAQ3SBQ2_VIGMU</name>
<dbReference type="InterPro" id="IPR039682">
    <property type="entry name" value="Sec8/EXOC4"/>
</dbReference>
<evidence type="ECO:0000313" key="4">
    <source>
        <dbReference type="EMBL" id="WVZ23733.1"/>
    </source>
</evidence>
<comment type="function">
    <text evidence="1">Component of the exocyst complex involved in the docking of exocytic vesicles with fusion sites on the plasma membrane.</text>
</comment>
<dbReference type="GO" id="GO:0015031">
    <property type="term" value="P:protein transport"/>
    <property type="evidence" value="ECO:0007669"/>
    <property type="project" value="UniProtKB-KW"/>
</dbReference>
<evidence type="ECO:0000256" key="2">
    <source>
        <dbReference type="SAM" id="MobiDB-lite"/>
    </source>
</evidence>
<keyword evidence="5" id="KW-1185">Reference proteome</keyword>
<organism evidence="4 5">
    <name type="scientific">Vigna mungo</name>
    <name type="common">Black gram</name>
    <name type="synonym">Phaseolus mungo</name>
    <dbReference type="NCBI Taxonomy" id="3915"/>
    <lineage>
        <taxon>Eukaryota</taxon>
        <taxon>Viridiplantae</taxon>
        <taxon>Streptophyta</taxon>
        <taxon>Embryophyta</taxon>
        <taxon>Tracheophyta</taxon>
        <taxon>Spermatophyta</taxon>
        <taxon>Magnoliopsida</taxon>
        <taxon>eudicotyledons</taxon>
        <taxon>Gunneridae</taxon>
        <taxon>Pentapetalae</taxon>
        <taxon>rosids</taxon>
        <taxon>fabids</taxon>
        <taxon>Fabales</taxon>
        <taxon>Fabaceae</taxon>
        <taxon>Papilionoideae</taxon>
        <taxon>50 kb inversion clade</taxon>
        <taxon>NPAAA clade</taxon>
        <taxon>indigoferoid/millettioid clade</taxon>
        <taxon>Phaseoleae</taxon>
        <taxon>Vigna</taxon>
    </lineage>
</organism>
<dbReference type="GO" id="GO:0000145">
    <property type="term" value="C:exocyst"/>
    <property type="evidence" value="ECO:0007669"/>
    <property type="project" value="UniProtKB-UniRule"/>
</dbReference>
<dbReference type="PANTHER" id="PTHR14146">
    <property type="entry name" value="EXOCYST COMPLEX COMPONENT 4"/>
    <property type="match status" value="1"/>
</dbReference>
<comment type="similarity">
    <text evidence="1">Belongs to the SEC8 family.</text>
</comment>
<sequence>MWRDSHLRRLLEIQVTLSPTLSKNEKIEHHIRMKINKLIGLRFWVGGGINSLCVGWVHVSLVLYLHGNPLSKDPSVVYCWEIQVVLPERIPHTLSHNLARNGDKEFDVTTWSGQVGQGRRLSWEYDERKKKGRTTQRTLIHGGKDHHSRSDSAPPKSLASFAQDYRKLAIDCLKVLRIEMQLETIFHMQEMANTEYLDDQDAEEPDDFIISLTSQMDSGSDMEVNSWSFQE</sequence>
<dbReference type="GO" id="GO:0006612">
    <property type="term" value="P:protein targeting to membrane"/>
    <property type="evidence" value="ECO:0007669"/>
    <property type="project" value="UniProtKB-UniRule"/>
</dbReference>
<evidence type="ECO:0000256" key="1">
    <source>
        <dbReference type="RuleBase" id="RU367079"/>
    </source>
</evidence>
<keyword evidence="3" id="KW-0472">Membrane</keyword>
<gene>
    <name evidence="4" type="ORF">V8G54_002277</name>
</gene>
<accession>A0AAQ3SBQ2</accession>
<evidence type="ECO:0000256" key="3">
    <source>
        <dbReference type="SAM" id="Phobius"/>
    </source>
</evidence>
<evidence type="ECO:0000313" key="5">
    <source>
        <dbReference type="Proteomes" id="UP001374535"/>
    </source>
</evidence>
<keyword evidence="3" id="KW-1133">Transmembrane helix</keyword>
<proteinExistence type="inferred from homology"/>